<dbReference type="Pfam" id="PF13920">
    <property type="entry name" value="zf-C3HC4_3"/>
    <property type="match status" value="1"/>
</dbReference>
<feature type="transmembrane region" description="Helical" evidence="4">
    <location>
        <begin position="206"/>
        <end position="223"/>
    </location>
</feature>
<accession>A0ABP1PTD9</accession>
<dbReference type="PANTHER" id="PTHR22696">
    <property type="entry name" value="E3 UBIQUITIN-PROTEIN LIGASE RNF26"/>
    <property type="match status" value="1"/>
</dbReference>
<keyword evidence="4" id="KW-1133">Transmembrane helix</keyword>
<dbReference type="Gene3D" id="3.30.40.10">
    <property type="entry name" value="Zinc/RING finger domain, C3HC4 (zinc finger)"/>
    <property type="match status" value="1"/>
</dbReference>
<evidence type="ECO:0000313" key="7">
    <source>
        <dbReference type="Proteomes" id="UP001642540"/>
    </source>
</evidence>
<comment type="caution">
    <text evidence="6">The sequence shown here is derived from an EMBL/GenBank/DDBJ whole genome shotgun (WGS) entry which is preliminary data.</text>
</comment>
<reference evidence="6 7" key="1">
    <citation type="submission" date="2024-08" db="EMBL/GenBank/DDBJ databases">
        <authorList>
            <person name="Cucini C."/>
            <person name="Frati F."/>
        </authorList>
    </citation>
    <scope>NUCLEOTIDE SEQUENCE [LARGE SCALE GENOMIC DNA]</scope>
</reference>
<feature type="transmembrane region" description="Helical" evidence="4">
    <location>
        <begin position="48"/>
        <end position="71"/>
    </location>
</feature>
<gene>
    <name evidence="6" type="ORF">ODALV1_LOCUS2924</name>
</gene>
<evidence type="ECO:0000256" key="1">
    <source>
        <dbReference type="ARBA" id="ARBA00022771"/>
    </source>
</evidence>
<dbReference type="EMBL" id="CAXLJM020000007">
    <property type="protein sequence ID" value="CAL8074549.1"/>
    <property type="molecule type" value="Genomic_DNA"/>
</dbReference>
<dbReference type="InterPro" id="IPR001841">
    <property type="entry name" value="Znf_RING"/>
</dbReference>
<dbReference type="InterPro" id="IPR013083">
    <property type="entry name" value="Znf_RING/FYVE/PHD"/>
</dbReference>
<keyword evidence="4" id="KW-0812">Transmembrane</keyword>
<proteinExistence type="predicted"/>
<sequence length="333" mass="37086">MSPTVVEEYDPYLYSFLRDIGFGITCVFRAVEICLGIGYFIGSQIVEALLWLFASSASLYQETSTVALLIVEEISEFWASFARAILFLYYAVLKIGESFYITGIDLYNLGGYVANSLSKTICNSLLVVFSCGRGVLTGVPLQVVDALSLIGESAKNLHCYLFAILVDFLYQVVVSPINAILTISSYLVKAVTYPVMVVYNMPPESFIGLLVVLLSVFVCRRLIRYLIFRNARIVFSKLVSMFSRLLSVCRCSKLKNILTYSVTSVISRDQGSHSVGSAKVTCVICQDKSVSYMSIPCKHVCLCDACVHDLVEHDHRCPICRGNVVRYEKVFIP</sequence>
<evidence type="ECO:0000259" key="5">
    <source>
        <dbReference type="PROSITE" id="PS50089"/>
    </source>
</evidence>
<dbReference type="PROSITE" id="PS50089">
    <property type="entry name" value="ZF_RING_2"/>
    <property type="match status" value="1"/>
</dbReference>
<organism evidence="6 7">
    <name type="scientific">Orchesella dallaii</name>
    <dbReference type="NCBI Taxonomy" id="48710"/>
    <lineage>
        <taxon>Eukaryota</taxon>
        <taxon>Metazoa</taxon>
        <taxon>Ecdysozoa</taxon>
        <taxon>Arthropoda</taxon>
        <taxon>Hexapoda</taxon>
        <taxon>Collembola</taxon>
        <taxon>Entomobryomorpha</taxon>
        <taxon>Entomobryoidea</taxon>
        <taxon>Orchesellidae</taxon>
        <taxon>Orchesellinae</taxon>
        <taxon>Orchesella</taxon>
    </lineage>
</organism>
<protein>
    <recommendedName>
        <fullName evidence="5">RING-type domain-containing protein</fullName>
    </recommendedName>
</protein>
<keyword evidence="1 3" id="KW-0479">Metal-binding</keyword>
<feature type="domain" description="RING-type" evidence="5">
    <location>
        <begin position="282"/>
        <end position="321"/>
    </location>
</feature>
<dbReference type="Proteomes" id="UP001642540">
    <property type="component" value="Unassembled WGS sequence"/>
</dbReference>
<feature type="transmembrane region" description="Helical" evidence="4">
    <location>
        <begin position="77"/>
        <end position="93"/>
    </location>
</feature>
<feature type="transmembrane region" description="Helical" evidence="4">
    <location>
        <begin position="159"/>
        <end position="186"/>
    </location>
</feature>
<dbReference type="SUPFAM" id="SSF57850">
    <property type="entry name" value="RING/U-box"/>
    <property type="match status" value="1"/>
</dbReference>
<evidence type="ECO:0000256" key="3">
    <source>
        <dbReference type="PROSITE-ProRule" id="PRU00175"/>
    </source>
</evidence>
<keyword evidence="4" id="KW-0472">Membrane</keyword>
<keyword evidence="2" id="KW-0862">Zinc</keyword>
<evidence type="ECO:0000313" key="6">
    <source>
        <dbReference type="EMBL" id="CAL8074549.1"/>
    </source>
</evidence>
<feature type="transmembrane region" description="Helical" evidence="4">
    <location>
        <begin position="20"/>
        <end position="41"/>
    </location>
</feature>
<name>A0ABP1PTD9_9HEXA</name>
<evidence type="ECO:0000256" key="4">
    <source>
        <dbReference type="SAM" id="Phobius"/>
    </source>
</evidence>
<keyword evidence="1 3" id="KW-0863">Zinc-finger</keyword>
<evidence type="ECO:0000256" key="2">
    <source>
        <dbReference type="ARBA" id="ARBA00022833"/>
    </source>
</evidence>
<keyword evidence="7" id="KW-1185">Reference proteome</keyword>